<evidence type="ECO:0000313" key="4">
    <source>
        <dbReference type="Proteomes" id="UP000652074"/>
    </source>
</evidence>
<name>A0ABX1MIV8_9RHOO</name>
<protein>
    <submittedName>
        <fullName evidence="3">Tetratricopeptide repeat protein</fullName>
    </submittedName>
</protein>
<gene>
    <name evidence="3" type="ORF">GPA26_05270</name>
</gene>
<evidence type="ECO:0000256" key="2">
    <source>
        <dbReference type="SAM" id="SignalP"/>
    </source>
</evidence>
<organism evidence="3 4">
    <name type="scientific">Aromatoleum petrolei</name>
    <dbReference type="NCBI Taxonomy" id="76116"/>
    <lineage>
        <taxon>Bacteria</taxon>
        <taxon>Pseudomonadati</taxon>
        <taxon>Pseudomonadota</taxon>
        <taxon>Betaproteobacteria</taxon>
        <taxon>Rhodocyclales</taxon>
        <taxon>Rhodocyclaceae</taxon>
        <taxon>Aromatoleum</taxon>
    </lineage>
</organism>
<dbReference type="EMBL" id="WTVR01000007">
    <property type="protein sequence ID" value="NMF87887.1"/>
    <property type="molecule type" value="Genomic_DNA"/>
</dbReference>
<keyword evidence="4" id="KW-1185">Reference proteome</keyword>
<proteinExistence type="predicted"/>
<dbReference type="RefSeq" id="WP_169205316.1">
    <property type="nucleotide sequence ID" value="NZ_CP059560.1"/>
</dbReference>
<keyword evidence="2" id="KW-0732">Signal</keyword>
<feature type="chain" id="PRO_5045932416" evidence="2">
    <location>
        <begin position="23"/>
        <end position="218"/>
    </location>
</feature>
<evidence type="ECO:0000313" key="3">
    <source>
        <dbReference type="EMBL" id="NMF87887.1"/>
    </source>
</evidence>
<dbReference type="PROSITE" id="PS51257">
    <property type="entry name" value="PROKAR_LIPOPROTEIN"/>
    <property type="match status" value="1"/>
</dbReference>
<dbReference type="InterPro" id="IPR011990">
    <property type="entry name" value="TPR-like_helical_dom_sf"/>
</dbReference>
<dbReference type="Pfam" id="PF14559">
    <property type="entry name" value="TPR_19"/>
    <property type="match status" value="1"/>
</dbReference>
<feature type="compositionally biased region" description="Basic and acidic residues" evidence="1">
    <location>
        <begin position="165"/>
        <end position="178"/>
    </location>
</feature>
<feature type="region of interest" description="Disordered" evidence="1">
    <location>
        <begin position="153"/>
        <end position="218"/>
    </location>
</feature>
<comment type="caution">
    <text evidence="3">The sequence shown here is derived from an EMBL/GenBank/DDBJ whole genome shotgun (WGS) entry which is preliminary data.</text>
</comment>
<feature type="signal peptide" evidence="2">
    <location>
        <begin position="1"/>
        <end position="22"/>
    </location>
</feature>
<evidence type="ECO:0000256" key="1">
    <source>
        <dbReference type="SAM" id="MobiDB-lite"/>
    </source>
</evidence>
<dbReference type="Proteomes" id="UP000652074">
    <property type="component" value="Unassembled WGS sequence"/>
</dbReference>
<sequence length="218" mass="23063">MKIGIRGKAVVLAMAVLVTGCASTPQKMSQDDYSQYLKTTTAQVDQLLGESKRDEAVGLLSKAAELGPESKEPWVRIARIQFDGGKYGEAIVAAGEVLQRDPADRVAKSVRAVSGLRVATESLADLRNDTEMTGSARGDAVALAKVMRESLGESVLIPPPSPEELEARRLEEERERNLKQKAKAKPKARVKKTLPAASAGQGPAATAANGSGPFGALK</sequence>
<dbReference type="Gene3D" id="1.25.40.10">
    <property type="entry name" value="Tetratricopeptide repeat domain"/>
    <property type="match status" value="1"/>
</dbReference>
<reference evidence="3 4" key="1">
    <citation type="submission" date="2019-12" db="EMBL/GenBank/DDBJ databases">
        <title>Comparative genomics gives insights into the taxonomy of the Azoarcus-Aromatoleum group and reveals separate origins of nif in the plant-associated Azoarcus and non-plant-associated Aromatoleum sub-groups.</title>
        <authorList>
            <person name="Lafos M."/>
            <person name="Maluk M."/>
            <person name="Batista M."/>
            <person name="Junghare M."/>
            <person name="Carmona M."/>
            <person name="Faoro H."/>
            <person name="Cruz L.M."/>
            <person name="Battistoni F."/>
            <person name="De Souza E."/>
            <person name="Pedrosa F."/>
            <person name="Chen W.-M."/>
            <person name="Poole P.S."/>
            <person name="Dixon R.A."/>
            <person name="James E.K."/>
        </authorList>
    </citation>
    <scope>NUCLEOTIDE SEQUENCE [LARGE SCALE GENOMIC DNA]</scope>
    <source>
        <strain evidence="3 4">ToN1</strain>
    </source>
</reference>
<feature type="compositionally biased region" description="Basic residues" evidence="1">
    <location>
        <begin position="179"/>
        <end position="192"/>
    </location>
</feature>
<feature type="compositionally biased region" description="Low complexity" evidence="1">
    <location>
        <begin position="196"/>
        <end position="210"/>
    </location>
</feature>
<dbReference type="SUPFAM" id="SSF48452">
    <property type="entry name" value="TPR-like"/>
    <property type="match status" value="1"/>
</dbReference>
<accession>A0ABX1MIV8</accession>